<accession>A0AAJ6ALP3</accession>
<name>A0AAJ6ALP3_9MICC</name>
<dbReference type="RefSeq" id="WP_279674339.1">
    <property type="nucleotide sequence ID" value="NZ_CP122566.1"/>
</dbReference>
<dbReference type="Proteomes" id="UP001224674">
    <property type="component" value="Chromosome"/>
</dbReference>
<keyword evidence="2" id="KW-1185">Reference proteome</keyword>
<proteinExistence type="predicted"/>
<evidence type="ECO:0000313" key="2">
    <source>
        <dbReference type="Proteomes" id="UP001224674"/>
    </source>
</evidence>
<dbReference type="InterPro" id="IPR024411">
    <property type="entry name" value="Tail_terminator_phage"/>
</dbReference>
<organism evidence="1 2">
    <name type="scientific">Auritidibacter ignavus</name>
    <dbReference type="NCBI Taxonomy" id="678932"/>
    <lineage>
        <taxon>Bacteria</taxon>
        <taxon>Bacillati</taxon>
        <taxon>Actinomycetota</taxon>
        <taxon>Actinomycetes</taxon>
        <taxon>Micrococcales</taxon>
        <taxon>Micrococcaceae</taxon>
        <taxon>Auritidibacter</taxon>
    </lineage>
</organism>
<gene>
    <name evidence="1" type="ORF">QDX21_07060</name>
</gene>
<protein>
    <submittedName>
        <fullName evidence="1">Minor capsid protein</fullName>
    </submittedName>
</protein>
<reference evidence="1 2" key="1">
    <citation type="submission" date="2023-03" db="EMBL/GenBank/DDBJ databases">
        <title>Complete genome sequences of several Auritidibacter ignavus strains isolated from ear infections.</title>
        <authorList>
            <person name="Baehr T."/>
            <person name="Baumhoegger A.M."/>
        </authorList>
    </citation>
    <scope>NUCLEOTIDE SEQUENCE [LARGE SCALE GENOMIC DNA]</scope>
    <source>
        <strain evidence="1 2">BABAE-6</strain>
    </source>
</reference>
<dbReference type="Pfam" id="PF12691">
    <property type="entry name" value="Phage_tail_terminator_6"/>
    <property type="match status" value="1"/>
</dbReference>
<evidence type="ECO:0000313" key="1">
    <source>
        <dbReference type="EMBL" id="WGH92094.1"/>
    </source>
</evidence>
<dbReference type="AlphaFoldDB" id="A0AAJ6ALP3"/>
<sequence length="145" mass="16096">MNDNISLDIAAGITGLLVAKNIGVWEENGVYEKNTLRPPIFIGRLPAEPLLAIGVTPYVASMDTKLGVDIRAVQIRLRNATSDPRPVIDLADRLEDLLHGRENLTFGSYPIPLIWRHSLSVLGAGETNNYQITDNYYMYVDTKSL</sequence>
<dbReference type="EMBL" id="CP122566">
    <property type="protein sequence ID" value="WGH92094.1"/>
    <property type="molecule type" value="Genomic_DNA"/>
</dbReference>